<dbReference type="Pfam" id="PF00583">
    <property type="entry name" value="Acetyltransf_1"/>
    <property type="match status" value="1"/>
</dbReference>
<accession>A0A7Z7JEN0</accession>
<evidence type="ECO:0000313" key="2">
    <source>
        <dbReference type="EMBL" id="SPC22223.1"/>
    </source>
</evidence>
<organism evidence="2 3">
    <name type="scientific">Cupriavidus taiwanensis</name>
    <dbReference type="NCBI Taxonomy" id="164546"/>
    <lineage>
        <taxon>Bacteria</taxon>
        <taxon>Pseudomonadati</taxon>
        <taxon>Pseudomonadota</taxon>
        <taxon>Betaproteobacteria</taxon>
        <taxon>Burkholderiales</taxon>
        <taxon>Burkholderiaceae</taxon>
        <taxon>Cupriavidus</taxon>
    </lineage>
</organism>
<dbReference type="Proteomes" id="UP000257139">
    <property type="component" value="Chromosome CBM2594_b"/>
</dbReference>
<dbReference type="EMBL" id="LT978514">
    <property type="protein sequence ID" value="SPC22223.1"/>
    <property type="molecule type" value="Genomic_DNA"/>
</dbReference>
<dbReference type="AlphaFoldDB" id="A0A7Z7JEN0"/>
<dbReference type="InterPro" id="IPR050276">
    <property type="entry name" value="MshD_Acetyltransferase"/>
</dbReference>
<dbReference type="CDD" id="cd04301">
    <property type="entry name" value="NAT_SF"/>
    <property type="match status" value="1"/>
</dbReference>
<dbReference type="SUPFAM" id="SSF55729">
    <property type="entry name" value="Acyl-CoA N-acyltransferases (Nat)"/>
    <property type="match status" value="1"/>
</dbReference>
<feature type="domain" description="N-acetyltransferase" evidence="1">
    <location>
        <begin position="17"/>
        <end position="186"/>
    </location>
</feature>
<name>A0A7Z7JEN0_9BURK</name>
<dbReference type="InterPro" id="IPR000182">
    <property type="entry name" value="GNAT_dom"/>
</dbReference>
<dbReference type="PANTHER" id="PTHR43617:SF20">
    <property type="entry name" value="N-ALPHA-ACETYLTRANSFERASE RIMI"/>
    <property type="match status" value="1"/>
</dbReference>
<evidence type="ECO:0000259" key="1">
    <source>
        <dbReference type="PROSITE" id="PS51186"/>
    </source>
</evidence>
<dbReference type="Gene3D" id="3.40.630.30">
    <property type="match status" value="1"/>
</dbReference>
<dbReference type="PROSITE" id="PS51186">
    <property type="entry name" value="GNAT"/>
    <property type="match status" value="1"/>
</dbReference>
<evidence type="ECO:0000313" key="3">
    <source>
        <dbReference type="Proteomes" id="UP000257139"/>
    </source>
</evidence>
<reference evidence="2 3" key="1">
    <citation type="submission" date="2018-01" db="EMBL/GenBank/DDBJ databases">
        <authorList>
            <person name="Clerissi C."/>
        </authorList>
    </citation>
    <scope>NUCLEOTIDE SEQUENCE [LARGE SCALE GENOMIC DNA]</scope>
    <source>
        <strain evidence="2">Cupriavidus taiwanensis STM 6021</strain>
    </source>
</reference>
<protein>
    <recommendedName>
        <fullName evidence="1">N-acetyltransferase domain-containing protein</fullName>
    </recommendedName>
</protein>
<dbReference type="InterPro" id="IPR016181">
    <property type="entry name" value="Acyl_CoA_acyltransferase"/>
</dbReference>
<gene>
    <name evidence="2" type="ORF">CBM2594_B30073</name>
</gene>
<dbReference type="GO" id="GO:0008999">
    <property type="term" value="F:protein-N-terminal-alanine acetyltransferase activity"/>
    <property type="evidence" value="ECO:0007669"/>
    <property type="project" value="TreeGrafter"/>
</dbReference>
<dbReference type="PANTHER" id="PTHR43617">
    <property type="entry name" value="L-AMINO ACID N-ACETYLTRANSFERASE"/>
    <property type="match status" value="1"/>
</dbReference>
<proteinExistence type="predicted"/>
<sequence length="198" mass="21490">MRPGTAVPFPSRLMPDIALIPATAADAARLAAMHAAMHAASWQHTYPGMLPDDYLREQAYPERLAAWRARMHDGADGPAEVTLALVDGVAAGFACLLPEADPRFGIYLDNLHVLPAFHGQGLGKRLLAHCAQRVSQGWPGQPLFLYVLEANAQACEFYQRLGGAASAPFEDDFHGPGLRVMVRRVTWPDVAALARRLA</sequence>